<feature type="region of interest" description="Disordered" evidence="1">
    <location>
        <begin position="1"/>
        <end position="54"/>
    </location>
</feature>
<dbReference type="EMBL" id="ASHM01064044">
    <property type="protein sequence ID" value="PNX90801.1"/>
    <property type="molecule type" value="Genomic_DNA"/>
</dbReference>
<protein>
    <submittedName>
        <fullName evidence="2">Uncharacterized protein</fullName>
    </submittedName>
</protein>
<name>A0A2K3MJ53_TRIPR</name>
<comment type="caution">
    <text evidence="2">The sequence shown here is derived from an EMBL/GenBank/DDBJ whole genome shotgun (WGS) entry which is preliminary data.</text>
</comment>
<feature type="compositionally biased region" description="Low complexity" evidence="1">
    <location>
        <begin position="18"/>
        <end position="54"/>
    </location>
</feature>
<reference evidence="2 3" key="2">
    <citation type="journal article" date="2017" name="Front. Plant Sci.">
        <title>Gene Classification and Mining of Molecular Markers Useful in Red Clover (Trifolium pratense) Breeding.</title>
        <authorList>
            <person name="Istvanek J."/>
            <person name="Dluhosova J."/>
            <person name="Dluhos P."/>
            <person name="Patkova L."/>
            <person name="Nedelnik J."/>
            <person name="Repkova J."/>
        </authorList>
    </citation>
    <scope>NUCLEOTIDE SEQUENCE [LARGE SCALE GENOMIC DNA]</scope>
    <source>
        <strain evidence="3">cv. Tatra</strain>
        <tissue evidence="2">Young leaves</tissue>
    </source>
</reference>
<gene>
    <name evidence="2" type="ORF">L195_g046928</name>
</gene>
<dbReference type="AlphaFoldDB" id="A0A2K3MJ53"/>
<evidence type="ECO:0000256" key="1">
    <source>
        <dbReference type="SAM" id="MobiDB-lite"/>
    </source>
</evidence>
<evidence type="ECO:0000313" key="3">
    <source>
        <dbReference type="Proteomes" id="UP000236291"/>
    </source>
</evidence>
<reference evidence="2 3" key="1">
    <citation type="journal article" date="2014" name="Am. J. Bot.">
        <title>Genome assembly and annotation for red clover (Trifolium pratense; Fabaceae).</title>
        <authorList>
            <person name="Istvanek J."/>
            <person name="Jaros M."/>
            <person name="Krenek A."/>
            <person name="Repkova J."/>
        </authorList>
    </citation>
    <scope>NUCLEOTIDE SEQUENCE [LARGE SCALE GENOMIC DNA]</scope>
    <source>
        <strain evidence="3">cv. Tatra</strain>
        <tissue evidence="2">Young leaves</tissue>
    </source>
</reference>
<sequence>MVASTSNNQNNPPNAEGQSTQASISNASTSSTTGQPGPVSVSSTTGVTTPTTVSTTIGVINGSYGKFTLASSTMPIGFPMSLIVTNLTSGNSSVFRSPHIPPFSLFPRDSPFGMPTTMMV</sequence>
<evidence type="ECO:0000313" key="2">
    <source>
        <dbReference type="EMBL" id="PNX90801.1"/>
    </source>
</evidence>
<organism evidence="2 3">
    <name type="scientific">Trifolium pratense</name>
    <name type="common">Red clover</name>
    <dbReference type="NCBI Taxonomy" id="57577"/>
    <lineage>
        <taxon>Eukaryota</taxon>
        <taxon>Viridiplantae</taxon>
        <taxon>Streptophyta</taxon>
        <taxon>Embryophyta</taxon>
        <taxon>Tracheophyta</taxon>
        <taxon>Spermatophyta</taxon>
        <taxon>Magnoliopsida</taxon>
        <taxon>eudicotyledons</taxon>
        <taxon>Gunneridae</taxon>
        <taxon>Pentapetalae</taxon>
        <taxon>rosids</taxon>
        <taxon>fabids</taxon>
        <taxon>Fabales</taxon>
        <taxon>Fabaceae</taxon>
        <taxon>Papilionoideae</taxon>
        <taxon>50 kb inversion clade</taxon>
        <taxon>NPAAA clade</taxon>
        <taxon>Hologalegina</taxon>
        <taxon>IRL clade</taxon>
        <taxon>Trifolieae</taxon>
        <taxon>Trifolium</taxon>
    </lineage>
</organism>
<feature type="compositionally biased region" description="Polar residues" evidence="1">
    <location>
        <begin position="1"/>
        <end position="17"/>
    </location>
</feature>
<dbReference type="Proteomes" id="UP000236291">
    <property type="component" value="Unassembled WGS sequence"/>
</dbReference>
<proteinExistence type="predicted"/>
<accession>A0A2K3MJ53</accession>